<feature type="region of interest" description="Disordered" evidence="6">
    <location>
        <begin position="546"/>
        <end position="568"/>
    </location>
</feature>
<name>A0A1V8TCK6_9PEZI</name>
<evidence type="ECO:0000256" key="5">
    <source>
        <dbReference type="ARBA" id="ARBA00023242"/>
    </source>
</evidence>
<evidence type="ECO:0000313" key="9">
    <source>
        <dbReference type="Proteomes" id="UP000192596"/>
    </source>
</evidence>
<evidence type="ECO:0000259" key="7">
    <source>
        <dbReference type="PROSITE" id="PS50888"/>
    </source>
</evidence>
<dbReference type="AlphaFoldDB" id="A0A1V8TCK6"/>
<dbReference type="GO" id="GO:0046983">
    <property type="term" value="F:protein dimerization activity"/>
    <property type="evidence" value="ECO:0007669"/>
    <property type="project" value="InterPro"/>
</dbReference>
<evidence type="ECO:0000313" key="8">
    <source>
        <dbReference type="EMBL" id="OQO09119.1"/>
    </source>
</evidence>
<dbReference type="Pfam" id="PF00010">
    <property type="entry name" value="HLH"/>
    <property type="match status" value="1"/>
</dbReference>
<sequence>MDTFWNDPALATNSNAQETFDLAGFGVNTVDGDQQFTFDQALAADFDFGGTLYGNNEHGLDDQYQPQHSAHHQPAQLHEDSQGQDFNPDGQSSARDQQHFGHNGSAAQFSNEHAASVLQSLSSNHTGNVQRAYSGMMWDSNGMPVHTGLGQNPSPMASNGTSSTATNTPITPTANTFQQSIGTRRALPPATYTPEFMAQPVVQQQSKASNLATPYVHNHVPHGNYQQQYLQQQNTQYLQYQPFPGQRRSGPLAYGSDDDFREGGFNGRAYTPNVDKSNNLKNVPLAELAAVSSRARTGYSDNEAVYGAQQQTGQHVTANGQMRQHKIVPSPLTPYPHTQSFDNTQYGNHYRQLNYDMSTTVQPTLKRSRGQMEDAPMRNTPPTARGKARHNTETYKIEPVDDDGESPLPTPPHTTKRPAKRARVSAARADTLSSDTGSPATPRSGENAATGARRRRSGARSARPNLSDEQKRKNHIASEQKRRNTMKQNFKELETLVPSLLNGNIGLSRAEVLAHAASFLETLMNCNDASKTSYTFDEDQWRINGRPARFSDEEQDAVAGAYDDGVGT</sequence>
<dbReference type="PROSITE" id="PS50888">
    <property type="entry name" value="BHLH"/>
    <property type="match status" value="1"/>
</dbReference>
<comment type="caution">
    <text evidence="8">The sequence shown here is derived from an EMBL/GenBank/DDBJ whole genome shotgun (WGS) entry which is preliminary data.</text>
</comment>
<proteinExistence type="predicted"/>
<evidence type="ECO:0000256" key="3">
    <source>
        <dbReference type="ARBA" id="ARBA00023159"/>
    </source>
</evidence>
<feature type="region of interest" description="Disordered" evidence="6">
    <location>
        <begin position="57"/>
        <end position="104"/>
    </location>
</feature>
<feature type="compositionally biased region" description="Basic residues" evidence="6">
    <location>
        <begin position="414"/>
        <end position="423"/>
    </location>
</feature>
<feature type="compositionally biased region" description="Low complexity" evidence="6">
    <location>
        <begin position="65"/>
        <end position="76"/>
    </location>
</feature>
<keyword evidence="2" id="KW-0238">DNA-binding</keyword>
<feature type="compositionally biased region" description="Basic and acidic residues" evidence="6">
    <location>
        <begin position="466"/>
        <end position="482"/>
    </location>
</feature>
<dbReference type="GO" id="GO:0045944">
    <property type="term" value="P:positive regulation of transcription by RNA polymerase II"/>
    <property type="evidence" value="ECO:0007669"/>
    <property type="project" value="TreeGrafter"/>
</dbReference>
<reference evidence="9" key="1">
    <citation type="submission" date="2017-03" db="EMBL/GenBank/DDBJ databases">
        <title>Genomes of endolithic fungi from Antarctica.</title>
        <authorList>
            <person name="Coleine C."/>
            <person name="Masonjones S."/>
            <person name="Stajich J.E."/>
        </authorList>
    </citation>
    <scope>NUCLEOTIDE SEQUENCE [LARGE SCALE GENOMIC DNA]</scope>
    <source>
        <strain evidence="9">CCFEE 5527</strain>
    </source>
</reference>
<keyword evidence="5" id="KW-0539">Nucleus</keyword>
<evidence type="ECO:0000256" key="1">
    <source>
        <dbReference type="ARBA" id="ARBA00023015"/>
    </source>
</evidence>
<feature type="region of interest" description="Disordered" evidence="6">
    <location>
        <begin position="144"/>
        <end position="181"/>
    </location>
</feature>
<dbReference type="Proteomes" id="UP000192596">
    <property type="component" value="Unassembled WGS sequence"/>
</dbReference>
<dbReference type="OrthoDB" id="5778525at2759"/>
<feature type="compositionally biased region" description="Basic and acidic residues" evidence="6">
    <location>
        <begin position="390"/>
        <end position="399"/>
    </location>
</feature>
<keyword evidence="1" id="KW-0805">Transcription regulation</keyword>
<organism evidence="8 9">
    <name type="scientific">Cryoendolithus antarcticus</name>
    <dbReference type="NCBI Taxonomy" id="1507870"/>
    <lineage>
        <taxon>Eukaryota</taxon>
        <taxon>Fungi</taxon>
        <taxon>Dikarya</taxon>
        <taxon>Ascomycota</taxon>
        <taxon>Pezizomycotina</taxon>
        <taxon>Dothideomycetes</taxon>
        <taxon>Dothideomycetidae</taxon>
        <taxon>Cladosporiales</taxon>
        <taxon>Cladosporiaceae</taxon>
        <taxon>Cryoendolithus</taxon>
    </lineage>
</organism>
<dbReference type="Gene3D" id="4.10.280.10">
    <property type="entry name" value="Helix-loop-helix DNA-binding domain"/>
    <property type="match status" value="1"/>
</dbReference>
<feature type="region of interest" description="Disordered" evidence="6">
    <location>
        <begin position="364"/>
        <end position="482"/>
    </location>
</feature>
<dbReference type="GO" id="GO:0090575">
    <property type="term" value="C:RNA polymerase II transcription regulator complex"/>
    <property type="evidence" value="ECO:0007669"/>
    <property type="project" value="TreeGrafter"/>
</dbReference>
<dbReference type="EMBL" id="NAJO01000011">
    <property type="protein sequence ID" value="OQO09119.1"/>
    <property type="molecule type" value="Genomic_DNA"/>
</dbReference>
<dbReference type="InterPro" id="IPR036638">
    <property type="entry name" value="HLH_DNA-bd_sf"/>
</dbReference>
<dbReference type="PANTHER" id="PTHR10328">
    <property type="entry name" value="PROTEIN MAX MYC-ASSOCIATED FACTOR X"/>
    <property type="match status" value="1"/>
</dbReference>
<evidence type="ECO:0000256" key="4">
    <source>
        <dbReference type="ARBA" id="ARBA00023163"/>
    </source>
</evidence>
<keyword evidence="4" id="KW-0804">Transcription</keyword>
<feature type="domain" description="BHLH" evidence="7">
    <location>
        <begin position="470"/>
        <end position="523"/>
    </location>
</feature>
<feature type="compositionally biased region" description="Low complexity" evidence="6">
    <location>
        <begin position="157"/>
        <end position="176"/>
    </location>
</feature>
<dbReference type="InterPro" id="IPR011598">
    <property type="entry name" value="bHLH_dom"/>
</dbReference>
<dbReference type="PANTHER" id="PTHR10328:SF3">
    <property type="entry name" value="PROTEIN MAX"/>
    <property type="match status" value="1"/>
</dbReference>
<evidence type="ECO:0000256" key="6">
    <source>
        <dbReference type="SAM" id="MobiDB-lite"/>
    </source>
</evidence>
<dbReference type="STRING" id="1507870.A0A1V8TCK6"/>
<keyword evidence="9" id="KW-1185">Reference proteome</keyword>
<dbReference type="InParanoid" id="A0A1V8TCK6"/>
<feature type="compositionally biased region" description="Polar residues" evidence="6">
    <location>
        <begin position="83"/>
        <end position="95"/>
    </location>
</feature>
<protein>
    <recommendedName>
        <fullName evidence="7">BHLH domain-containing protein</fullName>
    </recommendedName>
</protein>
<dbReference type="SMART" id="SM00353">
    <property type="entry name" value="HLH"/>
    <property type="match status" value="1"/>
</dbReference>
<dbReference type="GO" id="GO:0003677">
    <property type="term" value="F:DNA binding"/>
    <property type="evidence" value="ECO:0007669"/>
    <property type="project" value="UniProtKB-KW"/>
</dbReference>
<gene>
    <name evidence="8" type="ORF">B0A48_06010</name>
</gene>
<keyword evidence="3" id="KW-0010">Activator</keyword>
<evidence type="ECO:0000256" key="2">
    <source>
        <dbReference type="ARBA" id="ARBA00023125"/>
    </source>
</evidence>
<feature type="compositionally biased region" description="Polar residues" evidence="6">
    <location>
        <begin position="431"/>
        <end position="441"/>
    </location>
</feature>
<accession>A0A1V8TCK6</accession>
<dbReference type="SUPFAM" id="SSF47459">
    <property type="entry name" value="HLH, helix-loop-helix DNA-binding domain"/>
    <property type="match status" value="1"/>
</dbReference>
<dbReference type="GO" id="GO:0003700">
    <property type="term" value="F:DNA-binding transcription factor activity"/>
    <property type="evidence" value="ECO:0007669"/>
    <property type="project" value="TreeGrafter"/>
</dbReference>